<proteinExistence type="predicted"/>
<accession>A0AAW0GAH0</accession>
<gene>
    <name evidence="1" type="ORF">QCA50_005515</name>
</gene>
<organism evidence="1 2">
    <name type="scientific">Cerrena zonata</name>
    <dbReference type="NCBI Taxonomy" id="2478898"/>
    <lineage>
        <taxon>Eukaryota</taxon>
        <taxon>Fungi</taxon>
        <taxon>Dikarya</taxon>
        <taxon>Basidiomycota</taxon>
        <taxon>Agaricomycotina</taxon>
        <taxon>Agaricomycetes</taxon>
        <taxon>Polyporales</taxon>
        <taxon>Cerrenaceae</taxon>
        <taxon>Cerrena</taxon>
    </lineage>
</organism>
<dbReference type="Proteomes" id="UP001385951">
    <property type="component" value="Unassembled WGS sequence"/>
</dbReference>
<comment type="caution">
    <text evidence="1">The sequence shown here is derived from an EMBL/GenBank/DDBJ whole genome shotgun (WGS) entry which is preliminary data.</text>
</comment>
<dbReference type="EMBL" id="JASBNA010000006">
    <property type="protein sequence ID" value="KAK7690418.1"/>
    <property type="molecule type" value="Genomic_DNA"/>
</dbReference>
<evidence type="ECO:0000313" key="1">
    <source>
        <dbReference type="EMBL" id="KAK7690418.1"/>
    </source>
</evidence>
<evidence type="ECO:0000313" key="2">
    <source>
        <dbReference type="Proteomes" id="UP001385951"/>
    </source>
</evidence>
<dbReference type="AlphaFoldDB" id="A0AAW0GAH0"/>
<protein>
    <submittedName>
        <fullName evidence="1">Uncharacterized protein</fullName>
    </submittedName>
</protein>
<sequence length="87" mass="9872">MTLITDRARTPPILNYDILIYIMDFLPYLSPFSVLSSQNMVPSGGNKSVTCGSVGAAQPCTYYRMTRGEWPRLTWSLLLLTRVNWPN</sequence>
<name>A0AAW0GAH0_9APHY</name>
<keyword evidence="2" id="KW-1185">Reference proteome</keyword>
<reference evidence="1 2" key="1">
    <citation type="submission" date="2022-09" db="EMBL/GenBank/DDBJ databases">
        <authorList>
            <person name="Palmer J.M."/>
        </authorList>
    </citation>
    <scope>NUCLEOTIDE SEQUENCE [LARGE SCALE GENOMIC DNA]</scope>
    <source>
        <strain evidence="1 2">DSM 7382</strain>
    </source>
</reference>